<evidence type="ECO:0000256" key="1">
    <source>
        <dbReference type="ARBA" id="ARBA00004477"/>
    </source>
</evidence>
<evidence type="ECO:0000256" key="5">
    <source>
        <dbReference type="ARBA" id="ARBA00022824"/>
    </source>
</evidence>
<dbReference type="InterPro" id="IPR009445">
    <property type="entry name" value="TMEM85/Emc4"/>
</dbReference>
<evidence type="ECO:0000256" key="8">
    <source>
        <dbReference type="SAM" id="Phobius"/>
    </source>
</evidence>
<feature type="transmembrane region" description="Helical" evidence="8">
    <location>
        <begin position="138"/>
        <end position="156"/>
    </location>
</feature>
<dbReference type="PANTHER" id="PTHR19315">
    <property type="entry name" value="ER MEMBRANE PROTEIN COMPLEX SUBUNIT 4"/>
    <property type="match status" value="1"/>
</dbReference>
<dbReference type="Pfam" id="PF06417">
    <property type="entry name" value="EMC4"/>
    <property type="match status" value="1"/>
</dbReference>
<proteinExistence type="inferred from homology"/>
<evidence type="ECO:0000256" key="2">
    <source>
        <dbReference type="ARBA" id="ARBA00007715"/>
    </source>
</evidence>
<name>A0AAD9D4R0_9STRA</name>
<keyword evidence="5" id="KW-0256">Endoplasmic reticulum</keyword>
<evidence type="ECO:0000256" key="3">
    <source>
        <dbReference type="ARBA" id="ARBA00020820"/>
    </source>
</evidence>
<evidence type="ECO:0000256" key="6">
    <source>
        <dbReference type="ARBA" id="ARBA00022989"/>
    </source>
</evidence>
<evidence type="ECO:0000313" key="9">
    <source>
        <dbReference type="EMBL" id="KAK1732870.1"/>
    </source>
</evidence>
<feature type="transmembrane region" description="Helical" evidence="8">
    <location>
        <begin position="98"/>
        <end position="118"/>
    </location>
</feature>
<dbReference type="Proteomes" id="UP001224775">
    <property type="component" value="Unassembled WGS sequence"/>
</dbReference>
<keyword evidence="6 8" id="KW-1133">Transmembrane helix</keyword>
<comment type="similarity">
    <text evidence="2">Belongs to the EMC4 family.</text>
</comment>
<gene>
    <name evidence="9" type="ORF">QTG54_016408</name>
</gene>
<dbReference type="GO" id="GO:0005789">
    <property type="term" value="C:endoplasmic reticulum membrane"/>
    <property type="evidence" value="ECO:0007669"/>
    <property type="project" value="UniProtKB-SubCell"/>
</dbReference>
<evidence type="ECO:0000256" key="7">
    <source>
        <dbReference type="ARBA" id="ARBA00023136"/>
    </source>
</evidence>
<evidence type="ECO:0000256" key="4">
    <source>
        <dbReference type="ARBA" id="ARBA00022692"/>
    </source>
</evidence>
<evidence type="ECO:0000313" key="10">
    <source>
        <dbReference type="Proteomes" id="UP001224775"/>
    </source>
</evidence>
<comment type="caution">
    <text evidence="9">The sequence shown here is derived from an EMBL/GenBank/DDBJ whole genome shotgun (WGS) entry which is preliminary data.</text>
</comment>
<organism evidence="9 10">
    <name type="scientific">Skeletonema marinoi</name>
    <dbReference type="NCBI Taxonomy" id="267567"/>
    <lineage>
        <taxon>Eukaryota</taxon>
        <taxon>Sar</taxon>
        <taxon>Stramenopiles</taxon>
        <taxon>Ochrophyta</taxon>
        <taxon>Bacillariophyta</taxon>
        <taxon>Coscinodiscophyceae</taxon>
        <taxon>Thalassiosirophycidae</taxon>
        <taxon>Thalassiosirales</taxon>
        <taxon>Skeletonemataceae</taxon>
        <taxon>Skeletonema</taxon>
        <taxon>Skeletonema marinoi-dohrnii complex</taxon>
    </lineage>
</organism>
<accession>A0AAD9D4R0</accession>
<reference evidence="9" key="1">
    <citation type="submission" date="2023-06" db="EMBL/GenBank/DDBJ databases">
        <title>Survivors Of The Sea: Transcriptome response of Skeletonema marinoi to long-term dormancy.</title>
        <authorList>
            <person name="Pinder M.I.M."/>
            <person name="Kourtchenko O."/>
            <person name="Robertson E.K."/>
            <person name="Larsson T."/>
            <person name="Maumus F."/>
            <person name="Osuna-Cruz C.M."/>
            <person name="Vancaester E."/>
            <person name="Stenow R."/>
            <person name="Vandepoele K."/>
            <person name="Ploug H."/>
            <person name="Bruchert V."/>
            <person name="Godhe A."/>
            <person name="Topel M."/>
        </authorList>
    </citation>
    <scope>NUCLEOTIDE SEQUENCE</scope>
    <source>
        <strain evidence="9">R05AC</strain>
    </source>
</reference>
<sequence>MTSKRRWSVNLNLQENDVGYNQLKQKPSPIDMRSVQAVKKEMEQKSTKHNDAGAIDKESKQTLAIRARKQSKAFSIALSPGKQIAMNAFMLYMSGRNLNIFSISILSSAILSPVRGIMSVSNAFRSCEDPDGKIDLTSSKALFILMNLAWLGVGLYKMATMKLLPLTSADWEKYVVWKHVMETSSIPPV</sequence>
<dbReference type="AlphaFoldDB" id="A0AAD9D4R0"/>
<protein>
    <recommendedName>
        <fullName evidence="3">ER membrane protein complex subunit 4</fullName>
    </recommendedName>
</protein>
<keyword evidence="10" id="KW-1185">Reference proteome</keyword>
<dbReference type="EMBL" id="JATAAI010000056">
    <property type="protein sequence ID" value="KAK1732870.1"/>
    <property type="molecule type" value="Genomic_DNA"/>
</dbReference>
<keyword evidence="7 8" id="KW-0472">Membrane</keyword>
<comment type="subcellular location">
    <subcellularLocation>
        <location evidence="1">Endoplasmic reticulum membrane</location>
        <topology evidence="1">Multi-pass membrane protein</topology>
    </subcellularLocation>
</comment>
<keyword evidence="4 8" id="KW-0812">Transmembrane</keyword>